<comment type="caution">
    <text evidence="9">The sequence shown here is derived from an EMBL/GenBank/DDBJ whole genome shotgun (WGS) entry which is preliminary data.</text>
</comment>
<comment type="similarity">
    <text evidence="2">Belongs to the peptidase M35 family.</text>
</comment>
<dbReference type="OrthoDB" id="412874at2759"/>
<evidence type="ECO:0000256" key="2">
    <source>
        <dbReference type="ARBA" id="ARBA00010279"/>
    </source>
</evidence>
<dbReference type="PANTHER" id="PTHR37016">
    <property type="match status" value="1"/>
</dbReference>
<dbReference type="Gene3D" id="3.40.390.10">
    <property type="entry name" value="Collagenase (Catalytic Domain)"/>
    <property type="match status" value="1"/>
</dbReference>
<feature type="domain" description="Lysine-specific metallo-endopeptidase" evidence="8">
    <location>
        <begin position="267"/>
        <end position="402"/>
    </location>
</feature>
<dbReference type="SUPFAM" id="SSF55486">
    <property type="entry name" value="Metalloproteases ('zincins'), catalytic domain"/>
    <property type="match status" value="1"/>
</dbReference>
<dbReference type="SMART" id="SM01351">
    <property type="entry name" value="Aspzincin_M35"/>
    <property type="match status" value="1"/>
</dbReference>
<evidence type="ECO:0000256" key="7">
    <source>
        <dbReference type="ARBA" id="ARBA00023049"/>
    </source>
</evidence>
<dbReference type="Proteomes" id="UP000559256">
    <property type="component" value="Unassembled WGS sequence"/>
</dbReference>
<dbReference type="InterPro" id="IPR024079">
    <property type="entry name" value="MetalloPept_cat_dom_sf"/>
</dbReference>
<evidence type="ECO:0000256" key="6">
    <source>
        <dbReference type="ARBA" id="ARBA00022833"/>
    </source>
</evidence>
<sequence>MLSFFKPFAGGALVCPTCGTFGYTSTSVAAALSVLAAIKARHRRVPSSSDLVMFSSTLRSTLIALCFSAVLVSAASELTLKVTGPEAVTNVDNFKVTTLLTNSGDETLHLLNDPTSSLISSDANSFRITNSKGASPAFNGAVFKFSPAVAAKMNTPDVITVIPPGQSIKVEHDLSSAYNFTSSGEDVYDIEASNKFFVVDPATLDVTQIHAKQESSHQAKLSGTLSIARRTTKLAKRAGFNGCSDDQQSNITSAIPAALTYASDARDYLGNHTYSTPRYTQWFGTYNTARHSTILTHFTNMAGHGYNDYTYDCTCPGNLPPGTFAYVYAEDISTMYLCDGFWQAANTGEDSRAGTLVHESSHYAQLAGTVDEAYGHTNCENLARYFPDLAAANADSHEYFVENVNPTLD</sequence>
<evidence type="ECO:0000256" key="3">
    <source>
        <dbReference type="ARBA" id="ARBA00022670"/>
    </source>
</evidence>
<evidence type="ECO:0000256" key="1">
    <source>
        <dbReference type="ARBA" id="ARBA00001947"/>
    </source>
</evidence>
<dbReference type="Gene3D" id="2.60.40.2970">
    <property type="match status" value="1"/>
</dbReference>
<dbReference type="AlphaFoldDB" id="A0A8H5CXF0"/>
<dbReference type="EMBL" id="JAACJM010000086">
    <property type="protein sequence ID" value="KAF5348367.1"/>
    <property type="molecule type" value="Genomic_DNA"/>
</dbReference>
<organism evidence="9 10">
    <name type="scientific">Tetrapyrgos nigripes</name>
    <dbReference type="NCBI Taxonomy" id="182062"/>
    <lineage>
        <taxon>Eukaryota</taxon>
        <taxon>Fungi</taxon>
        <taxon>Dikarya</taxon>
        <taxon>Basidiomycota</taxon>
        <taxon>Agaricomycotina</taxon>
        <taxon>Agaricomycetes</taxon>
        <taxon>Agaricomycetidae</taxon>
        <taxon>Agaricales</taxon>
        <taxon>Marasmiineae</taxon>
        <taxon>Marasmiaceae</taxon>
        <taxon>Tetrapyrgos</taxon>
    </lineage>
</organism>
<evidence type="ECO:0000256" key="5">
    <source>
        <dbReference type="ARBA" id="ARBA00022801"/>
    </source>
</evidence>
<dbReference type="GO" id="GO:0006508">
    <property type="term" value="P:proteolysis"/>
    <property type="evidence" value="ECO:0007669"/>
    <property type="project" value="UniProtKB-KW"/>
</dbReference>
<dbReference type="InterPro" id="IPR029463">
    <property type="entry name" value="Lys_MEP"/>
</dbReference>
<evidence type="ECO:0000259" key="8">
    <source>
        <dbReference type="SMART" id="SM01351"/>
    </source>
</evidence>
<evidence type="ECO:0000256" key="4">
    <source>
        <dbReference type="ARBA" id="ARBA00022723"/>
    </source>
</evidence>
<evidence type="ECO:0000313" key="10">
    <source>
        <dbReference type="Proteomes" id="UP000559256"/>
    </source>
</evidence>
<protein>
    <recommendedName>
        <fullName evidence="8">Lysine-specific metallo-endopeptidase domain-containing protein</fullName>
    </recommendedName>
</protein>
<dbReference type="GO" id="GO:0046872">
    <property type="term" value="F:metal ion binding"/>
    <property type="evidence" value="ECO:0007669"/>
    <property type="project" value="UniProtKB-KW"/>
</dbReference>
<proteinExistence type="inferred from homology"/>
<keyword evidence="3" id="KW-0645">Protease</keyword>
<keyword evidence="7" id="KW-0482">Metalloprotease</keyword>
<dbReference type="GO" id="GO:0004222">
    <property type="term" value="F:metalloendopeptidase activity"/>
    <property type="evidence" value="ECO:0007669"/>
    <property type="project" value="InterPro"/>
</dbReference>
<dbReference type="Pfam" id="PF14521">
    <property type="entry name" value="Aspzincin_M35"/>
    <property type="match status" value="1"/>
</dbReference>
<gene>
    <name evidence="9" type="ORF">D9758_010889</name>
</gene>
<name>A0A8H5CXF0_9AGAR</name>
<evidence type="ECO:0000313" key="9">
    <source>
        <dbReference type="EMBL" id="KAF5348367.1"/>
    </source>
</evidence>
<comment type="cofactor">
    <cofactor evidence="1">
        <name>Zn(2+)</name>
        <dbReference type="ChEBI" id="CHEBI:29105"/>
    </cofactor>
</comment>
<reference evidence="9 10" key="1">
    <citation type="journal article" date="2020" name="ISME J.">
        <title>Uncovering the hidden diversity of litter-decomposition mechanisms in mushroom-forming fungi.</title>
        <authorList>
            <person name="Floudas D."/>
            <person name="Bentzer J."/>
            <person name="Ahren D."/>
            <person name="Johansson T."/>
            <person name="Persson P."/>
            <person name="Tunlid A."/>
        </authorList>
    </citation>
    <scope>NUCLEOTIDE SEQUENCE [LARGE SCALE GENOMIC DNA]</scope>
    <source>
        <strain evidence="9 10">CBS 291.85</strain>
    </source>
</reference>
<keyword evidence="5" id="KW-0378">Hydrolase</keyword>
<dbReference type="InterPro" id="IPR050414">
    <property type="entry name" value="Fungal_M35_metalloproteases"/>
</dbReference>
<keyword evidence="10" id="KW-1185">Reference proteome</keyword>
<dbReference type="PANTHER" id="PTHR37016:SF3">
    <property type="entry name" value="NEUTRAL PROTEASE 2-RELATED"/>
    <property type="match status" value="1"/>
</dbReference>
<keyword evidence="6" id="KW-0862">Zinc</keyword>
<keyword evidence="4" id="KW-0479">Metal-binding</keyword>
<accession>A0A8H5CXF0</accession>